<keyword evidence="9" id="KW-1003">Cell membrane</keyword>
<feature type="domain" description="3-deoxy-D-manno-octulosonic-acid transferase N-terminal" evidence="10">
    <location>
        <begin position="58"/>
        <end position="232"/>
    </location>
</feature>
<evidence type="ECO:0000259" key="10">
    <source>
        <dbReference type="Pfam" id="PF04413"/>
    </source>
</evidence>
<proteinExistence type="inferred from homology"/>
<dbReference type="PANTHER" id="PTHR42755:SF1">
    <property type="entry name" value="3-DEOXY-D-MANNO-OCTULOSONIC ACID TRANSFERASE, MITOCHONDRIAL-RELATED"/>
    <property type="match status" value="1"/>
</dbReference>
<dbReference type="UniPathway" id="UPA00958"/>
<evidence type="ECO:0000256" key="7">
    <source>
        <dbReference type="ARBA" id="ARBA00049183"/>
    </source>
</evidence>
<dbReference type="GO" id="GO:0009245">
    <property type="term" value="P:lipid A biosynthetic process"/>
    <property type="evidence" value="ECO:0007669"/>
    <property type="project" value="TreeGrafter"/>
</dbReference>
<organism evidence="11 12">
    <name type="scientific">Pseudorhodobacter turbinis</name>
    <dbReference type="NCBI Taxonomy" id="2500533"/>
    <lineage>
        <taxon>Bacteria</taxon>
        <taxon>Pseudomonadati</taxon>
        <taxon>Pseudomonadota</taxon>
        <taxon>Alphaproteobacteria</taxon>
        <taxon>Rhodobacterales</taxon>
        <taxon>Paracoccaceae</taxon>
        <taxon>Pseudorhodobacter</taxon>
    </lineage>
</organism>
<dbReference type="InterPro" id="IPR007507">
    <property type="entry name" value="Glycos_transf_N"/>
</dbReference>
<evidence type="ECO:0000256" key="2">
    <source>
        <dbReference type="ARBA" id="ARBA00004713"/>
    </source>
</evidence>
<keyword evidence="5 9" id="KW-0808">Transferase</keyword>
<dbReference type="InterPro" id="IPR039901">
    <property type="entry name" value="Kdotransferase"/>
</dbReference>
<dbReference type="GO" id="GO:0009244">
    <property type="term" value="P:lipopolysaccharide core region biosynthetic process"/>
    <property type="evidence" value="ECO:0007669"/>
    <property type="project" value="UniProtKB-UniRule"/>
</dbReference>
<sequence>MIRNFGRAVCKKSFKTLDKARPPGKALRAYTVLTRMLVPLAPTHLRKRLARGREDPARWQEKLGQAGAPRPDGRLIWLHGVGVGEVMALRGVIAAMGRAEPQAHFLVTSSARSSAEVVAGNLPPRSIHQYLPLDAPAFVARFLDHWQPDLSIWSDQDIWPLCAYMADKRGIPLVFLNARITDASLNKRRFIKALYTDSLKRFQLVLAQDSRSADNLMALGAPRVEVAPSVKSAAPMLAADGAEQVRMGAMFEGRRVWVAASTHPEDEAVALAAQARLIAEDPRWLLVLVPRDPKRAIAPDLPFAKRSSGDTLAGQAVYLADTFGELGLWYRLAEAALIGGSFSAVEGHNPWEASALGTAVLHGPRIDNFTNDFKSLQMAQAAKEITDATQLVAALNGELRQMGLRGQSLVRRAAPLESLAADLLGLMK</sequence>
<dbReference type="SUPFAM" id="SSF53756">
    <property type="entry name" value="UDP-Glycosyltransferase/glycogen phosphorylase"/>
    <property type="match status" value="1"/>
</dbReference>
<dbReference type="EC" id="2.4.99.12" evidence="3 9"/>
<keyword evidence="9" id="KW-0472">Membrane</keyword>
<dbReference type="AlphaFoldDB" id="A0A4P8EDK4"/>
<evidence type="ECO:0000256" key="6">
    <source>
        <dbReference type="ARBA" id="ARBA00031445"/>
    </source>
</evidence>
<evidence type="ECO:0000313" key="11">
    <source>
        <dbReference type="EMBL" id="QCO54838.1"/>
    </source>
</evidence>
<name>A0A4P8EDK4_9RHOB</name>
<keyword evidence="9" id="KW-0448">Lipopolysaccharide biosynthesis</keyword>
<comment type="similarity">
    <text evidence="9">Belongs to the glycosyltransferase group 1 family.</text>
</comment>
<dbReference type="InterPro" id="IPR038107">
    <property type="entry name" value="Glycos_transf_N_sf"/>
</dbReference>
<dbReference type="PANTHER" id="PTHR42755">
    <property type="entry name" value="3-DEOXY-MANNO-OCTULOSONATE CYTIDYLYLTRANSFERASE"/>
    <property type="match status" value="1"/>
</dbReference>
<dbReference type="GO" id="GO:0043842">
    <property type="term" value="F:Kdo transferase activity"/>
    <property type="evidence" value="ECO:0007669"/>
    <property type="project" value="UniProtKB-EC"/>
</dbReference>
<evidence type="ECO:0000313" key="12">
    <source>
        <dbReference type="Proteomes" id="UP000298631"/>
    </source>
</evidence>
<comment type="subcellular location">
    <subcellularLocation>
        <location evidence="9">Cell membrane</location>
    </subcellularLocation>
</comment>
<feature type="active site" description="Proton acceptor" evidence="8">
    <location>
        <position position="85"/>
    </location>
</feature>
<protein>
    <recommendedName>
        <fullName evidence="4 9">3-deoxy-D-manno-octulosonic acid transferase</fullName>
        <shortName evidence="9">Kdo transferase</shortName>
        <ecNumber evidence="3 9">2.4.99.12</ecNumber>
    </recommendedName>
    <alternativeName>
        <fullName evidence="6 9">Lipid IV(A) 3-deoxy-D-manno-octulosonic acid transferase</fullName>
    </alternativeName>
</protein>
<dbReference type="Pfam" id="PF04413">
    <property type="entry name" value="Glycos_transf_N"/>
    <property type="match status" value="1"/>
</dbReference>
<keyword evidence="12" id="KW-1185">Reference proteome</keyword>
<evidence type="ECO:0000256" key="5">
    <source>
        <dbReference type="ARBA" id="ARBA00022679"/>
    </source>
</evidence>
<evidence type="ECO:0000256" key="8">
    <source>
        <dbReference type="PIRSR" id="PIRSR639901-1"/>
    </source>
</evidence>
<dbReference type="Gene3D" id="3.40.50.2000">
    <property type="entry name" value="Glycogen Phosphorylase B"/>
    <property type="match status" value="1"/>
</dbReference>
<dbReference type="OrthoDB" id="9789797at2"/>
<comment type="pathway">
    <text evidence="2 9">Bacterial outer membrane biogenesis; LPS core biosynthesis.</text>
</comment>
<dbReference type="EMBL" id="CP039964">
    <property type="protein sequence ID" value="QCO54838.1"/>
    <property type="molecule type" value="Genomic_DNA"/>
</dbReference>
<gene>
    <name evidence="11" type="ORF">EOK75_02955</name>
</gene>
<evidence type="ECO:0000256" key="3">
    <source>
        <dbReference type="ARBA" id="ARBA00012621"/>
    </source>
</evidence>
<comment type="function">
    <text evidence="1 9">Involved in lipopolysaccharide (LPS) biosynthesis. Catalyzes the transfer of 3-deoxy-D-manno-octulosonate (Kdo) residue(s) from CMP-Kdo to lipid IV(A), the tetraacyldisaccharide-1,4'-bisphosphate precursor of lipid A.</text>
</comment>
<comment type="catalytic activity">
    <reaction evidence="7 9">
        <text>lipid IVA (E. coli) + CMP-3-deoxy-beta-D-manno-octulosonate = alpha-Kdo-(2-&gt;6)-lipid IVA (E. coli) + CMP + H(+)</text>
        <dbReference type="Rhea" id="RHEA:28066"/>
        <dbReference type="ChEBI" id="CHEBI:15378"/>
        <dbReference type="ChEBI" id="CHEBI:58603"/>
        <dbReference type="ChEBI" id="CHEBI:60364"/>
        <dbReference type="ChEBI" id="CHEBI:60377"/>
        <dbReference type="ChEBI" id="CHEBI:85987"/>
        <dbReference type="EC" id="2.4.99.12"/>
    </reaction>
</comment>
<dbReference type="GO" id="GO:0005886">
    <property type="term" value="C:plasma membrane"/>
    <property type="evidence" value="ECO:0007669"/>
    <property type="project" value="UniProtKB-SubCell"/>
</dbReference>
<evidence type="ECO:0000256" key="1">
    <source>
        <dbReference type="ARBA" id="ARBA00003394"/>
    </source>
</evidence>
<dbReference type="Gene3D" id="3.40.50.11720">
    <property type="entry name" value="3-Deoxy-D-manno-octulosonic-acid transferase, N-terminal domain"/>
    <property type="match status" value="1"/>
</dbReference>
<dbReference type="KEGG" id="pseb:EOK75_02955"/>
<evidence type="ECO:0000256" key="9">
    <source>
        <dbReference type="RuleBase" id="RU365103"/>
    </source>
</evidence>
<evidence type="ECO:0000256" key="4">
    <source>
        <dbReference type="ARBA" id="ARBA00019077"/>
    </source>
</evidence>
<dbReference type="Proteomes" id="UP000298631">
    <property type="component" value="Chromosome"/>
</dbReference>
<reference evidence="11 12" key="1">
    <citation type="submission" date="2019-05" db="EMBL/GenBank/DDBJ databases">
        <title>Pseudorhodobacter turbinis sp. nov., isolated from the gut of the Korean turban shell.</title>
        <authorList>
            <person name="Jeong Y.-S."/>
            <person name="Kang W.-R."/>
            <person name="Bae J.-W."/>
        </authorList>
    </citation>
    <scope>NUCLEOTIDE SEQUENCE [LARGE SCALE GENOMIC DNA]</scope>
    <source>
        <strain evidence="11 12">S12M18</strain>
    </source>
</reference>
<accession>A0A4P8EDK4</accession>